<evidence type="ECO:0000313" key="3">
    <source>
        <dbReference type="EMBL" id="KAK7508658.1"/>
    </source>
</evidence>
<feature type="chain" id="PRO_5044765915" evidence="2">
    <location>
        <begin position="29"/>
        <end position="324"/>
    </location>
</feature>
<gene>
    <name evidence="3" type="ORF">BaRGS_00000224</name>
</gene>
<organism evidence="3 4">
    <name type="scientific">Batillaria attramentaria</name>
    <dbReference type="NCBI Taxonomy" id="370345"/>
    <lineage>
        <taxon>Eukaryota</taxon>
        <taxon>Metazoa</taxon>
        <taxon>Spiralia</taxon>
        <taxon>Lophotrochozoa</taxon>
        <taxon>Mollusca</taxon>
        <taxon>Gastropoda</taxon>
        <taxon>Caenogastropoda</taxon>
        <taxon>Sorbeoconcha</taxon>
        <taxon>Cerithioidea</taxon>
        <taxon>Batillariidae</taxon>
        <taxon>Batillaria</taxon>
    </lineage>
</organism>
<evidence type="ECO:0000256" key="1">
    <source>
        <dbReference type="SAM" id="MobiDB-lite"/>
    </source>
</evidence>
<feature type="signal peptide" evidence="2">
    <location>
        <begin position="1"/>
        <end position="28"/>
    </location>
</feature>
<proteinExistence type="predicted"/>
<keyword evidence="4" id="KW-1185">Reference proteome</keyword>
<dbReference type="Proteomes" id="UP001519460">
    <property type="component" value="Unassembled WGS sequence"/>
</dbReference>
<reference evidence="3 4" key="1">
    <citation type="journal article" date="2023" name="Sci. Data">
        <title>Genome assembly of the Korean intertidal mud-creeper Batillaria attramentaria.</title>
        <authorList>
            <person name="Patra A.K."/>
            <person name="Ho P.T."/>
            <person name="Jun S."/>
            <person name="Lee S.J."/>
            <person name="Kim Y."/>
            <person name="Won Y.J."/>
        </authorList>
    </citation>
    <scope>NUCLEOTIDE SEQUENCE [LARGE SCALE GENOMIC DNA]</scope>
    <source>
        <strain evidence="3">Wonlab-2016</strain>
    </source>
</reference>
<dbReference type="EMBL" id="JACVVK020000001">
    <property type="protein sequence ID" value="KAK7508658.1"/>
    <property type="molecule type" value="Genomic_DNA"/>
</dbReference>
<evidence type="ECO:0000256" key="2">
    <source>
        <dbReference type="SAM" id="SignalP"/>
    </source>
</evidence>
<sequence>MWPRAASVVGSLWLSMVVMQASLSPVLTDTTNGECITYESELKSRPDLTHRVMYKSSPLPPGYIITSMELDASRQRSFYWYTGYVVPTLLVGAHRLRRSHATGRYTGYVVPTRLVHTGYVIPTLLVGAHRLRHSHATGRHTGYVIPTLLVGTPVTAFPRYWYTGYVIPTLLVGAHWLRHSHAAGRCTPVTSLPRYWCELKLQDGEQVKTYRHFGHNTTHLWVEKGCGAWFIITGCLNPSATTSPSDSRVAVSPTTPSGDRTTTSSPNTPQEHRKQLELSDLRHGALLSLISWLSDKSQHNVADKLVSPDKLVSQKRIFLKTGES</sequence>
<feature type="region of interest" description="Disordered" evidence="1">
    <location>
        <begin position="240"/>
        <end position="272"/>
    </location>
</feature>
<name>A0ABD0M9W2_9CAEN</name>
<dbReference type="AlphaFoldDB" id="A0ABD0M9W2"/>
<evidence type="ECO:0000313" key="4">
    <source>
        <dbReference type="Proteomes" id="UP001519460"/>
    </source>
</evidence>
<accession>A0ABD0M9W2</accession>
<comment type="caution">
    <text evidence="3">The sequence shown here is derived from an EMBL/GenBank/DDBJ whole genome shotgun (WGS) entry which is preliminary data.</text>
</comment>
<keyword evidence="2" id="KW-0732">Signal</keyword>
<feature type="compositionally biased region" description="Polar residues" evidence="1">
    <location>
        <begin position="240"/>
        <end position="269"/>
    </location>
</feature>
<protein>
    <submittedName>
        <fullName evidence="3">Uncharacterized protein</fullName>
    </submittedName>
</protein>